<proteinExistence type="predicted"/>
<gene>
    <name evidence="6" type="ORF">TSACC_23043</name>
</gene>
<organism evidence="6 7">
    <name type="scientific">Terrimicrobium sacchariphilum</name>
    <dbReference type="NCBI Taxonomy" id="690879"/>
    <lineage>
        <taxon>Bacteria</taxon>
        <taxon>Pseudomonadati</taxon>
        <taxon>Verrucomicrobiota</taxon>
        <taxon>Terrimicrobiia</taxon>
        <taxon>Terrimicrobiales</taxon>
        <taxon>Terrimicrobiaceae</taxon>
        <taxon>Terrimicrobium</taxon>
    </lineage>
</organism>
<comment type="caution">
    <text evidence="6">The sequence shown here is derived from an EMBL/GenBank/DDBJ whole genome shotgun (WGS) entry which is preliminary data.</text>
</comment>
<dbReference type="RefSeq" id="WP_202815983.1">
    <property type="nucleotide sequence ID" value="NZ_BDCO01000002.1"/>
</dbReference>
<dbReference type="EMBL" id="BDCO01000002">
    <property type="protein sequence ID" value="GAT34611.1"/>
    <property type="molecule type" value="Genomic_DNA"/>
</dbReference>
<reference evidence="7" key="1">
    <citation type="journal article" date="2017" name="Genome Announc.">
        <title>Draft Genome Sequence of Terrimicrobium sacchariphilum NM-5T, a Facultative Anaerobic Soil Bacterium of the Class Spartobacteria.</title>
        <authorList>
            <person name="Qiu Y.L."/>
            <person name="Tourlousse D.M."/>
            <person name="Matsuura N."/>
            <person name="Ohashi A."/>
            <person name="Sekiguchi Y."/>
        </authorList>
    </citation>
    <scope>NUCLEOTIDE SEQUENCE [LARGE SCALE GENOMIC DNA]</scope>
    <source>
        <strain evidence="7">NM-5</strain>
    </source>
</reference>
<keyword evidence="3" id="KW-0560">Oxidoreductase</keyword>
<evidence type="ECO:0000256" key="1">
    <source>
        <dbReference type="ARBA" id="ARBA00022485"/>
    </source>
</evidence>
<dbReference type="InParanoid" id="A0A146GB36"/>
<dbReference type="GO" id="GO:0051539">
    <property type="term" value="F:4 iron, 4 sulfur cluster binding"/>
    <property type="evidence" value="ECO:0007669"/>
    <property type="project" value="UniProtKB-KW"/>
</dbReference>
<evidence type="ECO:0000256" key="4">
    <source>
        <dbReference type="ARBA" id="ARBA00023004"/>
    </source>
</evidence>
<dbReference type="SUPFAM" id="SSF51905">
    <property type="entry name" value="FAD/NAD(P)-binding domain"/>
    <property type="match status" value="1"/>
</dbReference>
<dbReference type="AlphaFoldDB" id="A0A146GB36"/>
<keyword evidence="5" id="KW-0411">Iron-sulfur</keyword>
<dbReference type="PANTHER" id="PTHR43498:SF1">
    <property type="entry name" value="COB--COM HETERODISULFIDE REDUCTASE IRON-SULFUR SUBUNIT A"/>
    <property type="match status" value="1"/>
</dbReference>
<keyword evidence="1" id="KW-0004">4Fe-4S</keyword>
<evidence type="ECO:0000256" key="2">
    <source>
        <dbReference type="ARBA" id="ARBA00022723"/>
    </source>
</evidence>
<keyword evidence="7" id="KW-1185">Reference proteome</keyword>
<evidence type="ECO:0000256" key="3">
    <source>
        <dbReference type="ARBA" id="ARBA00023002"/>
    </source>
</evidence>
<evidence type="ECO:0000313" key="6">
    <source>
        <dbReference type="EMBL" id="GAT34611.1"/>
    </source>
</evidence>
<dbReference type="PANTHER" id="PTHR43498">
    <property type="entry name" value="FERREDOXIN:COB-COM HETERODISULFIDE REDUCTASE SUBUNIT A"/>
    <property type="match status" value="1"/>
</dbReference>
<keyword evidence="2" id="KW-0479">Metal-binding</keyword>
<dbReference type="Pfam" id="PF12831">
    <property type="entry name" value="FAD_oxidored"/>
    <property type="match status" value="1"/>
</dbReference>
<evidence type="ECO:0000256" key="5">
    <source>
        <dbReference type="ARBA" id="ARBA00023014"/>
    </source>
</evidence>
<dbReference type="Gene3D" id="3.50.50.60">
    <property type="entry name" value="FAD/NAD(P)-binding domain"/>
    <property type="match status" value="1"/>
</dbReference>
<dbReference type="GO" id="GO:0016491">
    <property type="term" value="F:oxidoreductase activity"/>
    <property type="evidence" value="ECO:0007669"/>
    <property type="project" value="UniProtKB-KW"/>
</dbReference>
<keyword evidence="4" id="KW-0408">Iron</keyword>
<protein>
    <submittedName>
        <fullName evidence="6">FAD dependent oxidoreductase</fullName>
    </submittedName>
</protein>
<dbReference type="InterPro" id="IPR039650">
    <property type="entry name" value="HdrA-like"/>
</dbReference>
<evidence type="ECO:0000313" key="7">
    <source>
        <dbReference type="Proteomes" id="UP000076023"/>
    </source>
</evidence>
<dbReference type="InterPro" id="IPR036188">
    <property type="entry name" value="FAD/NAD-bd_sf"/>
</dbReference>
<dbReference type="GO" id="GO:0046872">
    <property type="term" value="F:metal ion binding"/>
    <property type="evidence" value="ECO:0007669"/>
    <property type="project" value="UniProtKB-KW"/>
</dbReference>
<sequence>MMSLSSDQADAWTSASRFVKKSLDADFVVVGGGMAGVCAALAAARNGLSVILVQDRSVLGGNASSEIRMHIVGADCHGGRPGAREAGLIEELKLEDAYRNPHRSYSQWDLLLYEKVVDEKAITLMLDSDCIGCQMTADGDGIASVTVLRNSTEEIFEITGRYFADCSGDSRLGFEAGADLRMGRESQAEYGESLAPVEADKQTLGSSILITGREYPTPQPFIAPHWVRKFTKDQLHHRPIHSFEYGYWWFEWGGQLDTIKDNEVIRHELLRIALGIWDYVKNSGHHPEAANWALDWVGAIPGKRESRRLLGRHVLLQGDVLSGRIFPDAVAYGGWAIDLHPPSGVDAVDEPPFTPTHGKHIYTIPLRSLYSRNIGNLLFAGRNMSASHVAFASTRVMATCAVMGQAIGTAAALALRDGVSLDQLTEGEGIRKLQQQLIKDDAYLPSIPGNDPADLAKRATVSASTEKPGCEAALVLDGITRELPEHLGPWADGKAHRWESAALPATLDLTFPEAVEVSEIHITFDSGFQRELILSLSDHHTAKSLRGAQPELVKAYRVYLDGEVVVSEEANYLRKRVHRLDSPRRGSTLRVEVLATHGVPEARVFEVRAY</sequence>
<dbReference type="STRING" id="690879.TSACC_23043"/>
<dbReference type="Proteomes" id="UP000076023">
    <property type="component" value="Unassembled WGS sequence"/>
</dbReference>
<name>A0A146GB36_TERSA</name>
<accession>A0A146GB36</accession>